<organism evidence="2 3">
    <name type="scientific">Magnaporthiopsis poae (strain ATCC 64411 / 73-15)</name>
    <name type="common">Kentucky bluegrass fungus</name>
    <name type="synonym">Magnaporthe poae</name>
    <dbReference type="NCBI Taxonomy" id="644358"/>
    <lineage>
        <taxon>Eukaryota</taxon>
        <taxon>Fungi</taxon>
        <taxon>Dikarya</taxon>
        <taxon>Ascomycota</taxon>
        <taxon>Pezizomycotina</taxon>
        <taxon>Sordariomycetes</taxon>
        <taxon>Sordariomycetidae</taxon>
        <taxon>Magnaporthales</taxon>
        <taxon>Magnaporthaceae</taxon>
        <taxon>Magnaporthiopsis</taxon>
    </lineage>
</organism>
<dbReference type="GO" id="GO:0016705">
    <property type="term" value="F:oxidoreductase activity, acting on paired donors, with incorporation or reduction of molecular oxygen"/>
    <property type="evidence" value="ECO:0007669"/>
    <property type="project" value="InterPro"/>
</dbReference>
<dbReference type="Gene3D" id="1.10.630.10">
    <property type="entry name" value="Cytochrome P450"/>
    <property type="match status" value="1"/>
</dbReference>
<reference evidence="2" key="5">
    <citation type="submission" date="2015-06" db="UniProtKB">
        <authorList>
            <consortium name="EnsemblFungi"/>
        </authorList>
    </citation>
    <scope>IDENTIFICATION</scope>
    <source>
        <strain evidence="2">ATCC 64411</strain>
    </source>
</reference>
<dbReference type="VEuPathDB" id="FungiDB:MAPG_08710"/>
<dbReference type="InterPro" id="IPR001128">
    <property type="entry name" value="Cyt_P450"/>
</dbReference>
<dbReference type="EMBL" id="ADBL01002114">
    <property type="status" value="NOT_ANNOTATED_CDS"/>
    <property type="molecule type" value="Genomic_DNA"/>
</dbReference>
<evidence type="ECO:0000313" key="3">
    <source>
        <dbReference type="Proteomes" id="UP000011715"/>
    </source>
</evidence>
<proteinExistence type="predicted"/>
<accession>A0A0C4E824</accession>
<dbReference type="STRING" id="644358.A0A0C4E824"/>
<keyword evidence="3" id="KW-1185">Reference proteome</keyword>
<dbReference type="EnsemblFungi" id="MAPG_08710T0">
    <property type="protein sequence ID" value="MAPG_08710T0"/>
    <property type="gene ID" value="MAPG_08710"/>
</dbReference>
<gene>
    <name evidence="1" type="ORF">MAPG_08710</name>
</gene>
<evidence type="ECO:0008006" key="4">
    <source>
        <dbReference type="Google" id="ProtNLM"/>
    </source>
</evidence>
<dbReference type="Proteomes" id="UP000011715">
    <property type="component" value="Unassembled WGS sequence"/>
</dbReference>
<reference evidence="3" key="1">
    <citation type="submission" date="2010-05" db="EMBL/GenBank/DDBJ databases">
        <title>The genome sequence of Magnaporthe poae strain ATCC 64411.</title>
        <authorList>
            <person name="Ma L.-J."/>
            <person name="Dead R."/>
            <person name="Young S."/>
            <person name="Zeng Q."/>
            <person name="Koehrsen M."/>
            <person name="Alvarado L."/>
            <person name="Berlin A."/>
            <person name="Chapman S.B."/>
            <person name="Chen Z."/>
            <person name="Freedman E."/>
            <person name="Gellesch M."/>
            <person name="Goldberg J."/>
            <person name="Griggs A."/>
            <person name="Gujja S."/>
            <person name="Heilman E.R."/>
            <person name="Heiman D."/>
            <person name="Hepburn T."/>
            <person name="Howarth C."/>
            <person name="Jen D."/>
            <person name="Larson L."/>
            <person name="Mehta T."/>
            <person name="Neiman D."/>
            <person name="Pearson M."/>
            <person name="Roberts A."/>
            <person name="Saif S."/>
            <person name="Shea T."/>
            <person name="Shenoy N."/>
            <person name="Sisk P."/>
            <person name="Stolte C."/>
            <person name="Sykes S."/>
            <person name="Walk T."/>
            <person name="White J."/>
            <person name="Yandava C."/>
            <person name="Haas B."/>
            <person name="Nusbaum C."/>
            <person name="Birren B."/>
        </authorList>
    </citation>
    <scope>NUCLEOTIDE SEQUENCE [LARGE SCALE GENOMIC DNA]</scope>
    <source>
        <strain evidence="3">ATCC 64411 / 73-15</strain>
    </source>
</reference>
<dbReference type="SUPFAM" id="SSF48264">
    <property type="entry name" value="Cytochrome P450"/>
    <property type="match status" value="1"/>
</dbReference>
<dbReference type="OrthoDB" id="1470350at2759"/>
<dbReference type="EMBL" id="GL876973">
    <property type="protein sequence ID" value="KLU89741.1"/>
    <property type="molecule type" value="Genomic_DNA"/>
</dbReference>
<protein>
    <recommendedName>
        <fullName evidence="4">Cytochrome P450</fullName>
    </recommendedName>
</protein>
<dbReference type="InterPro" id="IPR036396">
    <property type="entry name" value="Cyt_P450_sf"/>
</dbReference>
<sequence length="72" mass="8219">MQRNVEAAAFGSGQWQCVGRTIAFMELHKVVFELFRHFDLQLARPLKPCDVTSYGVFLESNLMVKVTEAVKE</sequence>
<dbReference type="GO" id="GO:0005506">
    <property type="term" value="F:iron ion binding"/>
    <property type="evidence" value="ECO:0007669"/>
    <property type="project" value="InterPro"/>
</dbReference>
<reference evidence="1" key="2">
    <citation type="submission" date="2010-05" db="EMBL/GenBank/DDBJ databases">
        <title>The Genome Sequence of Magnaporthe poae strain ATCC 64411.</title>
        <authorList>
            <consortium name="The Broad Institute Genome Sequencing Platform"/>
            <consortium name="Broad Institute Genome Sequencing Center for Infectious Disease"/>
            <person name="Ma L.-J."/>
            <person name="Dead R."/>
            <person name="Young S."/>
            <person name="Zeng Q."/>
            <person name="Koehrsen M."/>
            <person name="Alvarado L."/>
            <person name="Berlin A."/>
            <person name="Chapman S.B."/>
            <person name="Chen Z."/>
            <person name="Freedman E."/>
            <person name="Gellesch M."/>
            <person name="Goldberg J."/>
            <person name="Griggs A."/>
            <person name="Gujja S."/>
            <person name="Heilman E.R."/>
            <person name="Heiman D."/>
            <person name="Hepburn T."/>
            <person name="Howarth C."/>
            <person name="Jen D."/>
            <person name="Larson L."/>
            <person name="Mehta T."/>
            <person name="Neiman D."/>
            <person name="Pearson M."/>
            <person name="Roberts A."/>
            <person name="Saif S."/>
            <person name="Shea T."/>
            <person name="Shenoy N."/>
            <person name="Sisk P."/>
            <person name="Stolte C."/>
            <person name="Sykes S."/>
            <person name="Walk T."/>
            <person name="White J."/>
            <person name="Yandava C."/>
            <person name="Haas B."/>
            <person name="Nusbaum C."/>
            <person name="Birren B."/>
        </authorList>
    </citation>
    <scope>NUCLEOTIDE SEQUENCE</scope>
    <source>
        <strain evidence="1">ATCC 64411</strain>
    </source>
</reference>
<dbReference type="Pfam" id="PF00067">
    <property type="entry name" value="p450"/>
    <property type="match status" value="1"/>
</dbReference>
<dbReference type="GO" id="GO:0020037">
    <property type="term" value="F:heme binding"/>
    <property type="evidence" value="ECO:0007669"/>
    <property type="project" value="InterPro"/>
</dbReference>
<reference evidence="2" key="4">
    <citation type="journal article" date="2015" name="G3 (Bethesda)">
        <title>Genome sequences of three phytopathogenic species of the Magnaporthaceae family of fungi.</title>
        <authorList>
            <person name="Okagaki L.H."/>
            <person name="Nunes C.C."/>
            <person name="Sailsbery J."/>
            <person name="Clay B."/>
            <person name="Brown D."/>
            <person name="John T."/>
            <person name="Oh Y."/>
            <person name="Young N."/>
            <person name="Fitzgerald M."/>
            <person name="Haas B.J."/>
            <person name="Zeng Q."/>
            <person name="Young S."/>
            <person name="Adiconis X."/>
            <person name="Fan L."/>
            <person name="Levin J.Z."/>
            <person name="Mitchell T.K."/>
            <person name="Okubara P.A."/>
            <person name="Farman M.L."/>
            <person name="Kohn L.M."/>
            <person name="Birren B."/>
            <person name="Ma L.-J."/>
            <person name="Dean R.A."/>
        </authorList>
    </citation>
    <scope>NUCLEOTIDE SEQUENCE</scope>
    <source>
        <strain evidence="2">ATCC 64411 / 73-15</strain>
    </source>
</reference>
<reference evidence="1" key="3">
    <citation type="submission" date="2011-03" db="EMBL/GenBank/DDBJ databases">
        <title>Annotation of Magnaporthe poae ATCC 64411.</title>
        <authorList>
            <person name="Ma L.-J."/>
            <person name="Dead R."/>
            <person name="Young S.K."/>
            <person name="Zeng Q."/>
            <person name="Gargeya S."/>
            <person name="Fitzgerald M."/>
            <person name="Haas B."/>
            <person name="Abouelleil A."/>
            <person name="Alvarado L."/>
            <person name="Arachchi H.M."/>
            <person name="Berlin A."/>
            <person name="Brown A."/>
            <person name="Chapman S.B."/>
            <person name="Chen Z."/>
            <person name="Dunbar C."/>
            <person name="Freedman E."/>
            <person name="Gearin G."/>
            <person name="Gellesch M."/>
            <person name="Goldberg J."/>
            <person name="Griggs A."/>
            <person name="Gujja S."/>
            <person name="Heiman D."/>
            <person name="Howarth C."/>
            <person name="Larson L."/>
            <person name="Lui A."/>
            <person name="MacDonald P.J.P."/>
            <person name="Mehta T."/>
            <person name="Montmayeur A."/>
            <person name="Murphy C."/>
            <person name="Neiman D."/>
            <person name="Pearson M."/>
            <person name="Priest M."/>
            <person name="Roberts A."/>
            <person name="Saif S."/>
            <person name="Shea T."/>
            <person name="Shenoy N."/>
            <person name="Sisk P."/>
            <person name="Stolte C."/>
            <person name="Sykes S."/>
            <person name="Yandava C."/>
            <person name="Wortman J."/>
            <person name="Nusbaum C."/>
            <person name="Birren B."/>
        </authorList>
    </citation>
    <scope>NUCLEOTIDE SEQUENCE</scope>
    <source>
        <strain evidence="1">ATCC 64411</strain>
    </source>
</reference>
<evidence type="ECO:0000313" key="2">
    <source>
        <dbReference type="EnsemblFungi" id="MAPG_08710T0"/>
    </source>
</evidence>
<dbReference type="AlphaFoldDB" id="A0A0C4E824"/>
<dbReference type="GO" id="GO:0004497">
    <property type="term" value="F:monooxygenase activity"/>
    <property type="evidence" value="ECO:0007669"/>
    <property type="project" value="InterPro"/>
</dbReference>
<evidence type="ECO:0000313" key="1">
    <source>
        <dbReference type="EMBL" id="KLU89741.1"/>
    </source>
</evidence>
<name>A0A0C4E824_MAGP6</name>